<dbReference type="InterPro" id="IPR011050">
    <property type="entry name" value="Pectin_lyase_fold/virulence"/>
</dbReference>
<dbReference type="KEGG" id="knv:Pan216_23480"/>
<keyword evidence="4" id="KW-1185">Reference proteome</keyword>
<evidence type="ECO:0000256" key="1">
    <source>
        <dbReference type="SAM" id="SignalP"/>
    </source>
</evidence>
<name>A0A518B3C4_9BACT</name>
<proteinExistence type="predicted"/>
<evidence type="ECO:0000259" key="2">
    <source>
        <dbReference type="Pfam" id="PF21231"/>
    </source>
</evidence>
<organism evidence="3 4">
    <name type="scientific">Kolteria novifilia</name>
    <dbReference type="NCBI Taxonomy" id="2527975"/>
    <lineage>
        <taxon>Bacteria</taxon>
        <taxon>Pseudomonadati</taxon>
        <taxon>Planctomycetota</taxon>
        <taxon>Planctomycetia</taxon>
        <taxon>Kolteriales</taxon>
        <taxon>Kolteriaceae</taxon>
        <taxon>Kolteria</taxon>
    </lineage>
</organism>
<dbReference type="Pfam" id="PF21231">
    <property type="entry name" value="GH141_M"/>
    <property type="match status" value="1"/>
</dbReference>
<sequence precursor="true">MRPMLATLLLTTILAAPPAAATEFFVSPNGNDSQPGTKEKPFATIGRAKQAVRDTLGTSTNDLRVVLRGGTYSIAEPLRFAPEDGGDAKRSVSYEAFPGETPIISGGRRIAGWTVNEDGSWSVQLPEVASGKWTFRELFVDHQRSERARYPDTGYLRVEKVGPDKRTSFTYSSGDVKPVADVSNVELVFFHDWSISRIPLSGIDETTRTVTTAHPVGPLAKHYQMDNYEPNPRYYLENAIDYLDAPGEWFLDQATGVLTYRPREGESPTDTEVIAPVAEELLLVQGTDEKPVTNLHFRGLNLRHCAWNLPEGGYAAGQAGYHERRGKKPASGLREPIPAAVLFEVTDRCSFEDGRIEQLGTSGIRFGSRCRDNRLVGTVLSSVAGNGVLIGEDSTRRIDRKTWWRVAPEQAAAGNEVTNCVIERCERTFSGAVGIWIGIARDTKVTHNVLRELPYTGVSVGWMWNPTPTPCGANRVADNHIHDIMQVLSDGGGIYTLGLQPGTTLSGNLIHGVSVNKGRAESNGMFLDEGSTDLVIGGNVIYDIARSPLRFHKAGENLVKGNLLVVGPDVPPVRYNRTPEENVKLEDNTIEKSEAFKPEEAQRFVPNAGLEEPYRTKLLGE</sequence>
<dbReference type="InterPro" id="IPR048482">
    <property type="entry name" value="GH141_ins"/>
</dbReference>
<dbReference type="InterPro" id="IPR012334">
    <property type="entry name" value="Pectin_lyas_fold"/>
</dbReference>
<dbReference type="OrthoDB" id="227157at2"/>
<reference evidence="3 4" key="1">
    <citation type="submission" date="2019-02" db="EMBL/GenBank/DDBJ databases">
        <title>Deep-cultivation of Planctomycetes and their phenomic and genomic characterization uncovers novel biology.</title>
        <authorList>
            <person name="Wiegand S."/>
            <person name="Jogler M."/>
            <person name="Boedeker C."/>
            <person name="Pinto D."/>
            <person name="Vollmers J."/>
            <person name="Rivas-Marin E."/>
            <person name="Kohn T."/>
            <person name="Peeters S.H."/>
            <person name="Heuer A."/>
            <person name="Rast P."/>
            <person name="Oberbeckmann S."/>
            <person name="Bunk B."/>
            <person name="Jeske O."/>
            <person name="Meyerdierks A."/>
            <person name="Storesund J.E."/>
            <person name="Kallscheuer N."/>
            <person name="Luecker S."/>
            <person name="Lage O.M."/>
            <person name="Pohl T."/>
            <person name="Merkel B.J."/>
            <person name="Hornburger P."/>
            <person name="Mueller R.-W."/>
            <person name="Bruemmer F."/>
            <person name="Labrenz M."/>
            <person name="Spormann A.M."/>
            <person name="Op den Camp H."/>
            <person name="Overmann J."/>
            <person name="Amann R."/>
            <person name="Jetten M.S.M."/>
            <person name="Mascher T."/>
            <person name="Medema M.H."/>
            <person name="Devos D.P."/>
            <person name="Kaster A.-K."/>
            <person name="Ovreas L."/>
            <person name="Rohde M."/>
            <person name="Galperin M.Y."/>
            <person name="Jogler C."/>
        </authorList>
    </citation>
    <scope>NUCLEOTIDE SEQUENCE [LARGE SCALE GENOMIC DNA]</scope>
    <source>
        <strain evidence="3 4">Pan216</strain>
    </source>
</reference>
<protein>
    <recommendedName>
        <fullName evidence="2">GH141-like insertion domain-containing protein</fullName>
    </recommendedName>
</protein>
<dbReference type="AlphaFoldDB" id="A0A518B3C4"/>
<keyword evidence="1" id="KW-0732">Signal</keyword>
<dbReference type="PANTHER" id="PTHR36453">
    <property type="entry name" value="SECRETED PROTEIN-RELATED"/>
    <property type="match status" value="1"/>
</dbReference>
<evidence type="ECO:0000313" key="3">
    <source>
        <dbReference type="EMBL" id="QDU61488.1"/>
    </source>
</evidence>
<gene>
    <name evidence="3" type="ORF">Pan216_23480</name>
</gene>
<dbReference type="RefSeq" id="WP_145258074.1">
    <property type="nucleotide sequence ID" value="NZ_CP036279.1"/>
</dbReference>
<dbReference type="EMBL" id="CP036279">
    <property type="protein sequence ID" value="QDU61488.1"/>
    <property type="molecule type" value="Genomic_DNA"/>
</dbReference>
<evidence type="ECO:0000313" key="4">
    <source>
        <dbReference type="Proteomes" id="UP000317093"/>
    </source>
</evidence>
<dbReference type="Proteomes" id="UP000317093">
    <property type="component" value="Chromosome"/>
</dbReference>
<dbReference type="Gene3D" id="2.160.20.10">
    <property type="entry name" value="Single-stranded right-handed beta-helix, Pectin lyase-like"/>
    <property type="match status" value="2"/>
</dbReference>
<feature type="signal peptide" evidence="1">
    <location>
        <begin position="1"/>
        <end position="21"/>
    </location>
</feature>
<feature type="domain" description="GH141-like insertion" evidence="2">
    <location>
        <begin position="121"/>
        <end position="263"/>
    </location>
</feature>
<accession>A0A518B3C4</accession>
<dbReference type="PANTHER" id="PTHR36453:SF1">
    <property type="entry name" value="RIGHT HANDED BETA HELIX DOMAIN-CONTAINING PROTEIN"/>
    <property type="match status" value="1"/>
</dbReference>
<feature type="chain" id="PRO_5021943320" description="GH141-like insertion domain-containing protein" evidence="1">
    <location>
        <begin position="22"/>
        <end position="621"/>
    </location>
</feature>
<dbReference type="SUPFAM" id="SSF51126">
    <property type="entry name" value="Pectin lyase-like"/>
    <property type="match status" value="1"/>
</dbReference>